<sequence>MDYSSQPSLSGAPHGRLIDIISAKIIKPHGQSGDYVMVEYDAAKIHARHIARIVPRIYRHRPRFWVLEILSLPNMQYVAQNTQQSLFDHKDGQVENNQITSISMPITAFCGEEGIIVAGKNQQIKLQFSLAI</sequence>
<dbReference type="STRING" id="1913578.LPB140_01855"/>
<reference evidence="1 2" key="1">
    <citation type="submission" date="2016-11" db="EMBL/GenBank/DDBJ databases">
        <title>Sphingorhabdus sp. LPB0140, isolated from marine environment.</title>
        <authorList>
            <person name="Kim E."/>
            <person name="Yi H."/>
        </authorList>
    </citation>
    <scope>NUCLEOTIDE SEQUENCE [LARGE SCALE GENOMIC DNA]</scope>
    <source>
        <strain evidence="1 2">LPB0140</strain>
    </source>
</reference>
<accession>A0A1L3J9H5</accession>
<name>A0A1L3J9H5_9SPHN</name>
<dbReference type="EMBL" id="CP018154">
    <property type="protein sequence ID" value="APG61779.1"/>
    <property type="molecule type" value="Genomic_DNA"/>
</dbReference>
<dbReference type="RefSeq" id="WP_072558426.1">
    <property type="nucleotide sequence ID" value="NZ_CP018154.1"/>
</dbReference>
<proteinExistence type="predicted"/>
<dbReference type="Proteomes" id="UP000242561">
    <property type="component" value="Chromosome"/>
</dbReference>
<keyword evidence="2" id="KW-1185">Reference proteome</keyword>
<organism evidence="1 2">
    <name type="scientific">Sphingorhabdus lutea</name>
    <dbReference type="NCBI Taxonomy" id="1913578"/>
    <lineage>
        <taxon>Bacteria</taxon>
        <taxon>Pseudomonadati</taxon>
        <taxon>Pseudomonadota</taxon>
        <taxon>Alphaproteobacteria</taxon>
        <taxon>Sphingomonadales</taxon>
        <taxon>Sphingomonadaceae</taxon>
        <taxon>Sphingorhabdus</taxon>
    </lineage>
</organism>
<evidence type="ECO:0000313" key="2">
    <source>
        <dbReference type="Proteomes" id="UP000242561"/>
    </source>
</evidence>
<gene>
    <name evidence="1" type="ORF">LPB140_01855</name>
</gene>
<protein>
    <submittedName>
        <fullName evidence="1">Uncharacterized protein</fullName>
    </submittedName>
</protein>
<dbReference type="KEGG" id="sphl:LPB140_01855"/>
<evidence type="ECO:0000313" key="1">
    <source>
        <dbReference type="EMBL" id="APG61779.1"/>
    </source>
</evidence>
<dbReference type="AlphaFoldDB" id="A0A1L3J9H5"/>